<keyword evidence="10 18" id="KW-1133">Transmembrane helix</keyword>
<dbReference type="SUPFAM" id="SSF81653">
    <property type="entry name" value="Calcium ATPase, transduction domain A"/>
    <property type="match status" value="1"/>
</dbReference>
<dbReference type="EMBL" id="KZ826381">
    <property type="protein sequence ID" value="PYI03350.1"/>
    <property type="molecule type" value="Genomic_DNA"/>
</dbReference>
<dbReference type="Gene3D" id="3.40.50.1000">
    <property type="entry name" value="HAD superfamily/HAD-like"/>
    <property type="match status" value="1"/>
</dbReference>
<feature type="compositionally biased region" description="Polar residues" evidence="17">
    <location>
        <begin position="223"/>
        <end position="241"/>
    </location>
</feature>
<dbReference type="SUPFAM" id="SSF81660">
    <property type="entry name" value="Metal cation-transporting ATPase, ATP-binding domain N"/>
    <property type="match status" value="1"/>
</dbReference>
<proteinExistence type="inferred from homology"/>
<feature type="compositionally biased region" description="Low complexity" evidence="17">
    <location>
        <begin position="117"/>
        <end position="130"/>
    </location>
</feature>
<dbReference type="GO" id="GO:0016887">
    <property type="term" value="F:ATP hydrolysis activity"/>
    <property type="evidence" value="ECO:0007669"/>
    <property type="project" value="InterPro"/>
</dbReference>
<feature type="compositionally biased region" description="Basic residues" evidence="17">
    <location>
        <begin position="746"/>
        <end position="757"/>
    </location>
</feature>
<dbReference type="Pfam" id="PF16212">
    <property type="entry name" value="PhoLip_ATPase_C"/>
    <property type="match status" value="1"/>
</dbReference>
<dbReference type="FunFam" id="3.40.1110.10:FF:000159">
    <property type="entry name" value="Phospholipid-transporting ATPase"/>
    <property type="match status" value="1"/>
</dbReference>
<dbReference type="GO" id="GO:0005802">
    <property type="term" value="C:trans-Golgi network"/>
    <property type="evidence" value="ECO:0007669"/>
    <property type="project" value="TreeGrafter"/>
</dbReference>
<dbReference type="InterPro" id="IPR023214">
    <property type="entry name" value="HAD_sf"/>
</dbReference>
<dbReference type="GO" id="GO:0032456">
    <property type="term" value="P:endocytic recycling"/>
    <property type="evidence" value="ECO:0007669"/>
    <property type="project" value="TreeGrafter"/>
</dbReference>
<feature type="compositionally biased region" description="Basic and acidic residues" evidence="17">
    <location>
        <begin position="954"/>
        <end position="965"/>
    </location>
</feature>
<reference evidence="21 22" key="1">
    <citation type="submission" date="2018-02" db="EMBL/GenBank/DDBJ databases">
        <title>The genomes of Aspergillus section Nigri reveals drivers in fungal speciation.</title>
        <authorList>
            <consortium name="DOE Joint Genome Institute"/>
            <person name="Vesth T.C."/>
            <person name="Nybo J."/>
            <person name="Theobald S."/>
            <person name="Brandl J."/>
            <person name="Frisvad J.C."/>
            <person name="Nielsen K.F."/>
            <person name="Lyhne E.K."/>
            <person name="Kogle M.E."/>
            <person name="Kuo A."/>
            <person name="Riley R."/>
            <person name="Clum A."/>
            <person name="Nolan M."/>
            <person name="Lipzen A."/>
            <person name="Salamov A."/>
            <person name="Henrissat B."/>
            <person name="Wiebenga A."/>
            <person name="De vries R.P."/>
            <person name="Grigoriev I.V."/>
            <person name="Mortensen U.H."/>
            <person name="Andersen M.R."/>
            <person name="Baker S.E."/>
        </authorList>
    </citation>
    <scope>NUCLEOTIDE SEQUENCE [LARGE SCALE GENOMIC DNA]</scope>
    <source>
        <strain evidence="21 22">CBS 121057</strain>
    </source>
</reference>
<evidence type="ECO:0000313" key="21">
    <source>
        <dbReference type="EMBL" id="PYI03350.1"/>
    </source>
</evidence>
<dbReference type="Gene3D" id="2.70.150.10">
    <property type="entry name" value="Calcium-transporting ATPase, cytoplasmic transduction domain A"/>
    <property type="match status" value="1"/>
</dbReference>
<dbReference type="InterPro" id="IPR032631">
    <property type="entry name" value="P-type_ATPase_N"/>
</dbReference>
<accession>A0A319E1I5</accession>
<evidence type="ECO:0000256" key="1">
    <source>
        <dbReference type="ARBA" id="ARBA00004141"/>
    </source>
</evidence>
<dbReference type="InterPro" id="IPR008250">
    <property type="entry name" value="ATPase_P-typ_transduc_dom_A_sf"/>
</dbReference>
<feature type="compositionally biased region" description="Polar residues" evidence="17">
    <location>
        <begin position="24"/>
        <end position="39"/>
    </location>
</feature>
<keyword evidence="9" id="KW-1278">Translocase</keyword>
<keyword evidence="6 15" id="KW-0547">Nucleotide-binding</keyword>
<dbReference type="GO" id="GO:0006892">
    <property type="term" value="P:post-Golgi vesicle-mediated transport"/>
    <property type="evidence" value="ECO:0007669"/>
    <property type="project" value="TreeGrafter"/>
</dbReference>
<evidence type="ECO:0000256" key="6">
    <source>
        <dbReference type="ARBA" id="ARBA00022741"/>
    </source>
</evidence>
<feature type="domain" description="P-type ATPase C-terminal" evidence="20">
    <location>
        <begin position="1297"/>
        <end position="1551"/>
    </location>
</feature>
<feature type="compositionally biased region" description="Basic and acidic residues" evidence="17">
    <location>
        <begin position="1"/>
        <end position="23"/>
    </location>
</feature>
<dbReference type="Gene3D" id="3.40.1110.10">
    <property type="entry name" value="Calcium-transporting ATPase, cytoplasmic domain N"/>
    <property type="match status" value="1"/>
</dbReference>
<evidence type="ECO:0000256" key="15">
    <source>
        <dbReference type="PIRSR" id="PIRSR606539-2"/>
    </source>
</evidence>
<feature type="binding site" evidence="15">
    <location>
        <position position="890"/>
    </location>
    <ligand>
        <name>ATP</name>
        <dbReference type="ChEBI" id="CHEBI:30616"/>
    </ligand>
</feature>
<gene>
    <name evidence="21" type="ORF">BO78DRAFT_389402</name>
</gene>
<feature type="binding site" evidence="15">
    <location>
        <position position="913"/>
    </location>
    <ligand>
        <name>ATP</name>
        <dbReference type="ChEBI" id="CHEBI:30616"/>
    </ligand>
</feature>
<dbReference type="SUPFAM" id="SSF56784">
    <property type="entry name" value="HAD-like"/>
    <property type="match status" value="1"/>
</dbReference>
<feature type="transmembrane region" description="Helical" evidence="18">
    <location>
        <begin position="1513"/>
        <end position="1537"/>
    </location>
</feature>
<evidence type="ECO:0000259" key="19">
    <source>
        <dbReference type="Pfam" id="PF16209"/>
    </source>
</evidence>
<feature type="region of interest" description="Disordered" evidence="17">
    <location>
        <begin position="746"/>
        <end position="787"/>
    </location>
</feature>
<dbReference type="PROSITE" id="PS00154">
    <property type="entry name" value="ATPASE_E1_E2"/>
    <property type="match status" value="1"/>
</dbReference>
<feature type="transmembrane region" description="Helical" evidence="18">
    <location>
        <begin position="1474"/>
        <end position="1493"/>
    </location>
</feature>
<feature type="binding site" evidence="16">
    <location>
        <position position="702"/>
    </location>
    <ligand>
        <name>Mg(2+)</name>
        <dbReference type="ChEBI" id="CHEBI:18420"/>
    </ligand>
</feature>
<comment type="catalytic activity">
    <reaction evidence="12">
        <text>ATP + H2O + phospholipidSide 1 = ADP + phosphate + phospholipidSide 2.</text>
        <dbReference type="EC" id="7.6.2.1"/>
    </reaction>
</comment>
<dbReference type="PANTHER" id="PTHR24092:SF174">
    <property type="entry name" value="PHOSPHOLIPID-TRANSPORTING ATPASE DNF3-RELATED"/>
    <property type="match status" value="1"/>
</dbReference>
<comment type="cofactor">
    <cofactor evidence="16">
        <name>Mg(2+)</name>
        <dbReference type="ChEBI" id="CHEBI:18420"/>
    </cofactor>
</comment>
<dbReference type="VEuPathDB" id="FungiDB:BO78DRAFT_389402"/>
<feature type="binding site" evidence="15">
    <location>
        <position position="703"/>
    </location>
    <ligand>
        <name>ATP</name>
        <dbReference type="ChEBI" id="CHEBI:30616"/>
    </ligand>
</feature>
<feature type="region of interest" description="Disordered" evidence="17">
    <location>
        <begin position="944"/>
        <end position="984"/>
    </location>
</feature>
<dbReference type="InterPro" id="IPR023298">
    <property type="entry name" value="ATPase_P-typ_TM_dom_sf"/>
</dbReference>
<name>A0A319E1I5_ASPSB</name>
<dbReference type="Pfam" id="PF00702">
    <property type="entry name" value="Hydrolase"/>
    <property type="match status" value="1"/>
</dbReference>
<evidence type="ECO:0000256" key="9">
    <source>
        <dbReference type="ARBA" id="ARBA00022967"/>
    </source>
</evidence>
<dbReference type="InterPro" id="IPR044492">
    <property type="entry name" value="P_typ_ATPase_HD_dom"/>
</dbReference>
<dbReference type="EC" id="7.6.2.1" evidence="3"/>
<evidence type="ECO:0000313" key="22">
    <source>
        <dbReference type="Proteomes" id="UP000248423"/>
    </source>
</evidence>
<dbReference type="OrthoDB" id="377733at2759"/>
<feature type="binding site" evidence="16">
    <location>
        <position position="704"/>
    </location>
    <ligand>
        <name>Mg(2+)</name>
        <dbReference type="ChEBI" id="CHEBI:18420"/>
    </ligand>
</feature>
<feature type="transmembrane region" description="Helical" evidence="18">
    <location>
        <begin position="1882"/>
        <end position="1900"/>
    </location>
</feature>
<keyword evidence="7 15" id="KW-0067">ATP-binding</keyword>
<dbReference type="FunFam" id="3.40.50.1000:FF:000172">
    <property type="entry name" value="Phospholipid-transporting ATPase"/>
    <property type="match status" value="1"/>
</dbReference>
<feature type="binding site" evidence="15">
    <location>
        <position position="2295"/>
    </location>
    <ligand>
        <name>ATP</name>
        <dbReference type="ChEBI" id="CHEBI:30616"/>
    </ligand>
</feature>
<evidence type="ECO:0000256" key="5">
    <source>
        <dbReference type="ARBA" id="ARBA00022723"/>
    </source>
</evidence>
<protein>
    <recommendedName>
        <fullName evidence="3">P-type phospholipid transporter</fullName>
        <ecNumber evidence="3">7.6.2.1</ecNumber>
    </recommendedName>
</protein>
<feature type="binding site" evidence="15">
    <location>
        <position position="702"/>
    </location>
    <ligand>
        <name>ATP</name>
        <dbReference type="ChEBI" id="CHEBI:30616"/>
    </ligand>
</feature>
<feature type="region of interest" description="Disordered" evidence="17">
    <location>
        <begin position="1722"/>
        <end position="1754"/>
    </location>
</feature>
<dbReference type="GO" id="GO:0140326">
    <property type="term" value="F:ATPase-coupled intramembrane lipid transporter activity"/>
    <property type="evidence" value="ECO:0007669"/>
    <property type="project" value="UniProtKB-EC"/>
</dbReference>
<comment type="subcellular location">
    <subcellularLocation>
        <location evidence="1">Membrane</location>
        <topology evidence="1">Multi-pass membrane protein</topology>
    </subcellularLocation>
</comment>
<dbReference type="GO" id="GO:0000287">
    <property type="term" value="F:magnesium ion binding"/>
    <property type="evidence" value="ECO:0007669"/>
    <property type="project" value="InterPro"/>
</dbReference>
<evidence type="ECO:0000256" key="8">
    <source>
        <dbReference type="ARBA" id="ARBA00022842"/>
    </source>
</evidence>
<evidence type="ECO:0000256" key="3">
    <source>
        <dbReference type="ARBA" id="ARBA00012189"/>
    </source>
</evidence>
<feature type="region of interest" description="Disordered" evidence="17">
    <location>
        <begin position="1"/>
        <end position="154"/>
    </location>
</feature>
<evidence type="ECO:0000256" key="12">
    <source>
        <dbReference type="ARBA" id="ARBA00034036"/>
    </source>
</evidence>
<dbReference type="GO" id="GO:0005524">
    <property type="term" value="F:ATP binding"/>
    <property type="evidence" value="ECO:0007669"/>
    <property type="project" value="UniProtKB-KW"/>
</dbReference>
<feature type="transmembrane region" description="Helical" evidence="18">
    <location>
        <begin position="2260"/>
        <end position="2282"/>
    </location>
</feature>
<evidence type="ECO:0000256" key="4">
    <source>
        <dbReference type="ARBA" id="ARBA00022692"/>
    </source>
</evidence>
<dbReference type="InterPro" id="IPR036412">
    <property type="entry name" value="HAD-like_sf"/>
</dbReference>
<organism evidence="21 22">
    <name type="scientific">Aspergillus sclerotiicarbonarius (strain CBS 121057 / IBT 28362)</name>
    <dbReference type="NCBI Taxonomy" id="1448318"/>
    <lineage>
        <taxon>Eukaryota</taxon>
        <taxon>Fungi</taxon>
        <taxon>Dikarya</taxon>
        <taxon>Ascomycota</taxon>
        <taxon>Pezizomycotina</taxon>
        <taxon>Eurotiomycetes</taxon>
        <taxon>Eurotiomycetidae</taxon>
        <taxon>Eurotiales</taxon>
        <taxon>Aspergillaceae</taxon>
        <taxon>Aspergillus</taxon>
        <taxon>Aspergillus subgen. Circumdati</taxon>
    </lineage>
</organism>
<dbReference type="Pfam" id="PF11374">
    <property type="entry name" value="DUF3176"/>
    <property type="match status" value="1"/>
</dbReference>
<dbReference type="InterPro" id="IPR001757">
    <property type="entry name" value="P_typ_ATPase"/>
</dbReference>
<keyword evidence="5 16" id="KW-0479">Metal-binding</keyword>
<keyword evidence="4 18" id="KW-0812">Transmembrane</keyword>
<evidence type="ECO:0000259" key="20">
    <source>
        <dbReference type="Pfam" id="PF16212"/>
    </source>
</evidence>
<feature type="transmembrane region" description="Helical" evidence="18">
    <location>
        <begin position="631"/>
        <end position="654"/>
    </location>
</feature>
<dbReference type="Pfam" id="PF13246">
    <property type="entry name" value="Cation_ATPase"/>
    <property type="match status" value="1"/>
</dbReference>
<dbReference type="InterPro" id="IPR032630">
    <property type="entry name" value="P_typ_ATPase_c"/>
</dbReference>
<feature type="transmembrane region" description="Helical" evidence="18">
    <location>
        <begin position="1361"/>
        <end position="1381"/>
    </location>
</feature>
<evidence type="ECO:0000256" key="13">
    <source>
        <dbReference type="ARBA" id="ARBA00049128"/>
    </source>
</evidence>
<keyword evidence="11 18" id="KW-0472">Membrane</keyword>
<evidence type="ECO:0000256" key="16">
    <source>
        <dbReference type="PIRSR" id="PIRSR606539-3"/>
    </source>
</evidence>
<feature type="region of interest" description="Disordered" evidence="17">
    <location>
        <begin position="1005"/>
        <end position="1044"/>
    </location>
</feature>
<evidence type="ECO:0000256" key="2">
    <source>
        <dbReference type="ARBA" id="ARBA00008109"/>
    </source>
</evidence>
<dbReference type="SUPFAM" id="SSF81665">
    <property type="entry name" value="Calcium ATPase, transmembrane domain M"/>
    <property type="match status" value="1"/>
</dbReference>
<dbReference type="SFLD" id="SFLDF00027">
    <property type="entry name" value="p-type_atpase"/>
    <property type="match status" value="1"/>
</dbReference>
<dbReference type="PANTHER" id="PTHR24092">
    <property type="entry name" value="PROBABLE PHOSPHOLIPID-TRANSPORTING ATPASE"/>
    <property type="match status" value="1"/>
</dbReference>
<dbReference type="STRING" id="1448318.A0A319E1I5"/>
<feature type="compositionally biased region" description="Polar residues" evidence="17">
    <location>
        <begin position="1027"/>
        <end position="1038"/>
    </location>
</feature>
<comment type="similarity">
    <text evidence="2">Belongs to the cation transport ATPase (P-type) (TC 3.A.3) family. Type IV subfamily.</text>
</comment>
<dbReference type="Pfam" id="PF16209">
    <property type="entry name" value="PhoLip_ATPase_N"/>
    <property type="match status" value="1"/>
</dbReference>
<feature type="transmembrane region" description="Helical" evidence="18">
    <location>
        <begin position="1411"/>
        <end position="1433"/>
    </location>
</feature>
<sequence length="2349" mass="262654">MSRPDDVPESDHGAQDSTEEQHTTTEPAPTSLPRSQSLNIHAARGGALPSQPPLPPSRTRSDAGRRPSQQHHVRFSTDLERPSAEEVGNQRPGSRGLTINTNIAQLQVPASGRSPGHSATSPLSPHSTLSPPSPQSPESVGRSRSRHRGYSLRRTIFAKNIESAVTSPGAIELGQPQAVSPQHEEPVAEGAPAEDLPAEVSVGKSADAPRQSTSTEDEKQDVLVTQRSASDPNLDLSTTYYSEPSENLKDRKHLSTSISYEKWLQRKAAIATLKLRLEDMLETARKTILRIKEIPPSEDGRHIDLDATRTEVLIDERTGTPYVENWIRSSRYSFWSFFPRQLFAQFTKLANFYFLIVAILQMIPGLSTTGSYTTLVPLLIFVAISMGKEGFDDWRRYRLDKEENNRYAFVLRPGAGMFPQTDPSDSISVSSESRDWAPVKWEDIKVGDVIRLERDQPVPADMVLLHADGPNGVAYIETMALDGETNLKNKQPSQPVAKVCGTVEGICSNALHFAVEDPNMDLYKFDGNVTIAEDEKLPLTNNEIVYRGSILRNTECAYGMVIYTGEECKIRMNANKNPRIKSPSLQAKVNRVVMLIVLLVVILAVACTLAYKFWFHEQVEPKSWYLSQASVAIGPIFTSFLIMFNTMIPISLYVSMEIVKVAQMLLMNSDIDMYDPETDTPIEARTSTINEELGQVSYIFSDKTGTLTNNSMRFRKMSVAGTAWYHDFDLVEEAAKAGDQTKLIHKKRNAKGKKALGRKSNVSEVRREPPRTSMSMTNGQGRGASMRNNRTTDMLKYIQRKPYTVFARKAKMFILALALCHTCIPEDDEAGNISFQAASPDELALVMAAQELGYIVRDRQPNTLTIRTYPNGPDDNPCDEVYEIMDVIEFSSARKRMSVVVRMPDQRICVFCKGADSILMRLLKRAALAQEKAVEIERRASKRKAAEAAQVVRRNSEYHNRKDSGLRTSFGRPSMARRRSSVTGDHVSALRESIDVWLRDRETDGGMLTRGDNPEYYSPRPSAQLGRASSTLSDSGSSVHENEEEDLVEEALVVNETAVFERCFQHLNDFATEGLRTLLYGHRFLDDATYNSWKAAYREASTSLVDRQEKIEQVGEQIEQQLELTGATAIEDKLQHGVPEAIDKLRRANIKMWMLTGDKRETAINIGHSCRLVKDYSTLVILDQETGEVEQSIVKLTADILKGTVAHSVVVVDGQTLSMIESDEILEAQFFRLAVLVDSVICCRASPKQKAFLVKSIRRQVKGSVTLSIGDGANDIAMIQEAHVGIGITGKEGLQAARISDYSIAQFRFLLKLLLVHGRWNYIRACKYTLGTFWKEMLFYLSQALYQRWNGYTGTSLYESWSLSMFNTLFTSLAVIFLGIFTKDLSASTLLAVPELYTKGQHHGGFNIRLYLGWTFMAACEAVLIYFCMFGLFENVMFTHTGSDIFSAGLLSFTACVIVINTKLQVLEVHNKTYLCLIVWVISVGGWFLWNLILDRRYNPSSGDGIYHVLGNFIFASGHDLAFWAALLVTVVAVIVFETTVSSVRALFFPTDVDVFQEYEQDLDIRKRFEEAAASELQQGWDHGKKKSSFELAREDEMEARERQIRELLARPRVMTSPKTAGRVETEDVELGGYGANSTPEDEVPKTPRRSVEVHELFSKGFGAIRKGHLKLWTKARCDNDASSDVTELRSTCLNVYTQRTKMAGPEQHSDREDVQMELLTPIRSAESRSGSGRKREPEPAISSPESSHNRSFRDSIQDAKHANKVGGSDRTSWTDDWWVWEISGLILAAGILIAIIVILRVYDDKEQPSWNYISLNTLLSWLSTLGKGCILFPVSQGLSQLKWVWFAERTRPLSDLTTFDNASRGFYGSAQMLWTMRVRHFAVFGGMAVLLALGFDPFIQNLVHYYPSNVEDASQVALLANSSDFYSVGPSILGIGSYYVDPTLKANVYNSLFSSDQSKSWSIPQYTCSSGNCTWDPTALLAMRAYCSDISSHLETQCVKQNISGLEGVQYTNCTVSLPLNGTAAWYSTNEETQVIAMKVESNAYTNFTPLVYTNATFPVIQFLLASGSNTVSATSVATTIIQNATYIATECTLQPIVRSIQGSVNGSVYHETILAEWVQTGVATVSSPYSLSPNWNDSLGMQPGQEFNISYDAQHSLQDFVSTIFSGYLEASNMEFGFYSSKGRSSLEFYAASDTLEALFYGNMTDCASLTSDRLRCAMDNAADAITKSFRDQAFQDNDPNVSAGRTMVSVTKVKIHWQWLTLPLIVWILSAVTWLGVMWKTRRARVQKWRDNPLPLLFLYREGSDMKDEERAGVSGEAYTRRAEGIQARLYTEDEEAWFARGDRAL</sequence>
<feature type="binding site" evidence="15">
    <location>
        <position position="842"/>
    </location>
    <ligand>
        <name>ATP</name>
        <dbReference type="ChEBI" id="CHEBI:30616"/>
    </ligand>
</feature>
<comment type="catalytic activity">
    <reaction evidence="13">
        <text>a 1,2-diacyl-sn-glycero-3-phosphoethanolamine(out) + ATP + H2O = a 1,2-diacyl-sn-glycero-3-phosphoethanolamine(in) + ADP + phosphate + H(+)</text>
        <dbReference type="Rhea" id="RHEA:66132"/>
        <dbReference type="ChEBI" id="CHEBI:15377"/>
        <dbReference type="ChEBI" id="CHEBI:15378"/>
        <dbReference type="ChEBI" id="CHEBI:30616"/>
        <dbReference type="ChEBI" id="CHEBI:43474"/>
        <dbReference type="ChEBI" id="CHEBI:64612"/>
        <dbReference type="ChEBI" id="CHEBI:456216"/>
    </reaction>
    <physiologicalReaction direction="left-to-right" evidence="13">
        <dbReference type="Rhea" id="RHEA:66133"/>
    </physiologicalReaction>
</comment>
<feature type="domain" description="P-type ATPase N-terminal" evidence="19">
    <location>
        <begin position="319"/>
        <end position="375"/>
    </location>
</feature>
<feature type="active site" description="4-aspartylphosphate intermediate" evidence="14">
    <location>
        <position position="702"/>
    </location>
</feature>
<dbReference type="InterPro" id="IPR023299">
    <property type="entry name" value="ATPase_P-typ_cyto_dom_N"/>
</dbReference>
<dbReference type="NCBIfam" id="TIGR01494">
    <property type="entry name" value="ATPase_P-type"/>
    <property type="match status" value="1"/>
</dbReference>
<dbReference type="InterPro" id="IPR018303">
    <property type="entry name" value="ATPase_P-typ_P_site"/>
</dbReference>
<evidence type="ECO:0000256" key="17">
    <source>
        <dbReference type="SAM" id="MobiDB-lite"/>
    </source>
</evidence>
<evidence type="ECO:0000256" key="10">
    <source>
        <dbReference type="ARBA" id="ARBA00022989"/>
    </source>
</evidence>
<dbReference type="SFLD" id="SFLDG00002">
    <property type="entry name" value="C1.7:_P-type_atpase_like"/>
    <property type="match status" value="1"/>
</dbReference>
<evidence type="ECO:0000256" key="14">
    <source>
        <dbReference type="PIRSR" id="PIRSR606539-1"/>
    </source>
</evidence>
<keyword evidence="22" id="KW-1185">Reference proteome</keyword>
<dbReference type="NCBIfam" id="TIGR01652">
    <property type="entry name" value="ATPase-Plipid"/>
    <property type="match status" value="2"/>
</dbReference>
<dbReference type="InterPro" id="IPR021514">
    <property type="entry name" value="DUF3176"/>
</dbReference>
<keyword evidence="8 16" id="KW-0460">Magnesium</keyword>
<feature type="compositionally biased region" description="Basic and acidic residues" evidence="17">
    <location>
        <begin position="75"/>
        <end position="84"/>
    </location>
</feature>
<dbReference type="GO" id="GO:0045332">
    <property type="term" value="P:phospholipid translocation"/>
    <property type="evidence" value="ECO:0007669"/>
    <property type="project" value="TreeGrafter"/>
</dbReference>
<feature type="transmembrane region" description="Helical" evidence="18">
    <location>
        <begin position="1814"/>
        <end position="1835"/>
    </location>
</feature>
<feature type="binding site" evidence="15">
    <location>
        <position position="704"/>
    </location>
    <ligand>
        <name>ATP</name>
        <dbReference type="ChEBI" id="CHEBI:30616"/>
    </ligand>
</feature>
<dbReference type="GO" id="GO:0005886">
    <property type="term" value="C:plasma membrane"/>
    <property type="evidence" value="ECO:0007669"/>
    <property type="project" value="TreeGrafter"/>
</dbReference>
<dbReference type="InterPro" id="IPR006539">
    <property type="entry name" value="P-type_ATPase_IV"/>
</dbReference>
<evidence type="ECO:0000256" key="18">
    <source>
        <dbReference type="SAM" id="Phobius"/>
    </source>
</evidence>
<feature type="transmembrane region" description="Helical" evidence="18">
    <location>
        <begin position="589"/>
        <end position="611"/>
    </location>
</feature>
<feature type="transmembrane region" description="Helical" evidence="18">
    <location>
        <begin position="1445"/>
        <end position="1462"/>
    </location>
</feature>
<evidence type="ECO:0000256" key="11">
    <source>
        <dbReference type="ARBA" id="ARBA00023136"/>
    </source>
</evidence>
<dbReference type="PRINTS" id="PR00119">
    <property type="entry name" value="CATATPASE"/>
</dbReference>
<evidence type="ECO:0000256" key="7">
    <source>
        <dbReference type="ARBA" id="ARBA00022840"/>
    </source>
</evidence>
<feature type="transmembrane region" description="Helical" evidence="18">
    <location>
        <begin position="1779"/>
        <end position="1802"/>
    </location>
</feature>
<dbReference type="SFLD" id="SFLDS00003">
    <property type="entry name" value="Haloacid_Dehalogenase"/>
    <property type="match status" value="1"/>
</dbReference>
<feature type="region of interest" description="Disordered" evidence="17">
    <location>
        <begin position="175"/>
        <end position="241"/>
    </location>
</feature>
<dbReference type="Proteomes" id="UP000248423">
    <property type="component" value="Unassembled WGS sequence"/>
</dbReference>